<dbReference type="AlphaFoldDB" id="A0ABD4KI07"/>
<name>A0ABD4KI07_9ENTR</name>
<evidence type="ECO:0000259" key="1">
    <source>
        <dbReference type="Pfam" id="PF15977"/>
    </source>
</evidence>
<dbReference type="InterPro" id="IPR041687">
    <property type="entry name" value="HTH_46"/>
</dbReference>
<dbReference type="SUPFAM" id="SSF51206">
    <property type="entry name" value="cAMP-binding domain-like"/>
    <property type="match status" value="1"/>
</dbReference>
<proteinExistence type="predicted"/>
<dbReference type="Proteomes" id="UP000628560">
    <property type="component" value="Unassembled WGS sequence"/>
</dbReference>
<gene>
    <name evidence="2" type="ORF">ISP11_22550</name>
</gene>
<dbReference type="InterPro" id="IPR018490">
    <property type="entry name" value="cNMP-bd_dom_sf"/>
</dbReference>
<dbReference type="Pfam" id="PF15977">
    <property type="entry name" value="HTH_46"/>
    <property type="match status" value="1"/>
</dbReference>
<evidence type="ECO:0000313" key="3">
    <source>
        <dbReference type="Proteomes" id="UP000628560"/>
    </source>
</evidence>
<dbReference type="InterPro" id="IPR014710">
    <property type="entry name" value="RmlC-like_jellyroll"/>
</dbReference>
<dbReference type="RefSeq" id="WP_194514443.1">
    <property type="nucleotide sequence ID" value="NZ_JADIXP010000024.1"/>
</dbReference>
<evidence type="ECO:0000313" key="2">
    <source>
        <dbReference type="EMBL" id="MBF4180641.1"/>
    </source>
</evidence>
<sequence>MDNRTALFNNLHSYSFAQETKPLAAVENLISKLIAYSEEFTLSVGTTYNFSQNLEMAGIVLLQEGIVSLCHTESGLHISTIFSPSVLGLVDGYSLFYGVESRPNHNIIAETECKCRCVPIETFLKVADELKLWHDVARVLAHRLMLMSIREQELVGVDSYIKVRHLLRELWLYPEELRDTINILSFVMNRTGLSRSRTLAILADLKKGKYIEIKSGKIVMLKNLPLAY</sequence>
<accession>A0ABD4KI07</accession>
<feature type="domain" description="IprA winged helix-turn-helix" evidence="1">
    <location>
        <begin position="159"/>
        <end position="225"/>
    </location>
</feature>
<comment type="caution">
    <text evidence="2">The sequence shown here is derived from an EMBL/GenBank/DDBJ whole genome shotgun (WGS) entry which is preliminary data.</text>
</comment>
<dbReference type="Gene3D" id="2.60.120.10">
    <property type="entry name" value="Jelly Rolls"/>
    <property type="match status" value="1"/>
</dbReference>
<reference evidence="2 3" key="1">
    <citation type="submission" date="2020-11" db="EMBL/GenBank/DDBJ databases">
        <title>Identification of Lelliottia nimipressuralis from Wound Infection by Whole Genome-Based Bacterial Identification.</title>
        <authorList>
            <person name="Navarathna D.H."/>
            <person name="Choi H."/>
            <person name="Jinadatha C."/>
            <person name="Chatterjee P."/>
            <person name="Hwang M."/>
        </authorList>
    </citation>
    <scope>NUCLEOTIDE SEQUENCE [LARGE SCALE GENOMIC DNA]</scope>
    <source>
        <strain evidence="2 3">DN2020</strain>
    </source>
</reference>
<dbReference type="EMBL" id="JADIXP010000024">
    <property type="protein sequence ID" value="MBF4180641.1"/>
    <property type="molecule type" value="Genomic_DNA"/>
</dbReference>
<organism evidence="2 3">
    <name type="scientific">Lelliottia nimipressuralis</name>
    <dbReference type="NCBI Taxonomy" id="69220"/>
    <lineage>
        <taxon>Bacteria</taxon>
        <taxon>Pseudomonadati</taxon>
        <taxon>Pseudomonadota</taxon>
        <taxon>Gammaproteobacteria</taxon>
        <taxon>Enterobacterales</taxon>
        <taxon>Enterobacteriaceae</taxon>
        <taxon>Lelliottia</taxon>
    </lineage>
</organism>
<protein>
    <submittedName>
        <fullName evidence="2">Helix-turn-helix domain-containing protein</fullName>
    </submittedName>
</protein>